<dbReference type="EMBL" id="MCGQ01000007">
    <property type="protein sequence ID" value="OXY98834.1"/>
    <property type="molecule type" value="Genomic_DNA"/>
</dbReference>
<keyword evidence="2" id="KW-1185">Reference proteome</keyword>
<evidence type="ECO:0000313" key="2">
    <source>
        <dbReference type="Proteomes" id="UP000215483"/>
    </source>
</evidence>
<organism evidence="1 2">
    <name type="scientific">Streptomyces diastatochromogenes</name>
    <dbReference type="NCBI Taxonomy" id="42236"/>
    <lineage>
        <taxon>Bacteria</taxon>
        <taxon>Bacillati</taxon>
        <taxon>Actinomycetota</taxon>
        <taxon>Actinomycetes</taxon>
        <taxon>Kitasatosporales</taxon>
        <taxon>Streptomycetaceae</taxon>
        <taxon>Streptomyces</taxon>
    </lineage>
</organism>
<dbReference type="InterPro" id="IPR038468">
    <property type="entry name" value="MmpS_C"/>
</dbReference>
<dbReference type="AlphaFoldDB" id="A0A233ST63"/>
<dbReference type="Gene3D" id="2.60.40.2880">
    <property type="entry name" value="MmpS1-5, C-terminal soluble domain"/>
    <property type="match status" value="1"/>
</dbReference>
<name>A0A233ST63_STRDA</name>
<sequence length="115" mass="11663">MLDTADKPGKPPVPTAAVTYEVTGKGTADIAYQGRSEGGTATVDRAVALPWKKTVQVPLGRPPLVSITLGEKGGQASCSLAVRGEHVQTASAYGRFGRATCQAELASPKPSGAAG</sequence>
<proteinExistence type="predicted"/>
<reference evidence="1 2" key="1">
    <citation type="submission" date="2016-07" db="EMBL/GenBank/DDBJ databases">
        <title>Draft genome of Streptomyces diastatochromogenes.</title>
        <authorList>
            <person name="Podduturi R."/>
            <person name="Lukassen M.B."/>
            <person name="Clausen N."/>
            <person name="Nielsen J.L."/>
            <person name="Jorgensen N.O."/>
        </authorList>
    </citation>
    <scope>NUCLEOTIDE SEQUENCE [LARGE SCALE GENOMIC DNA]</scope>
    <source>
        <strain evidence="1 2">DSM 40608</strain>
    </source>
</reference>
<evidence type="ECO:0000313" key="1">
    <source>
        <dbReference type="EMBL" id="OXY98834.1"/>
    </source>
</evidence>
<dbReference type="Proteomes" id="UP000215483">
    <property type="component" value="Unassembled WGS sequence"/>
</dbReference>
<accession>A0A233ST63</accession>
<comment type="caution">
    <text evidence="1">The sequence shown here is derived from an EMBL/GenBank/DDBJ whole genome shotgun (WGS) entry which is preliminary data.</text>
</comment>
<gene>
    <name evidence="1" type="ORF">BEK98_06125</name>
</gene>
<protein>
    <submittedName>
        <fullName evidence="1">Uncharacterized protein</fullName>
    </submittedName>
</protein>